<sequence>MSSLKRKAEHTTTEILHKKVATKDEIEIAQSMRYNILKKSKNIAHINVQNVEEFIEENEYSSSVEEEKEE</sequence>
<name>A0ABN7U107_GIGMA</name>
<organism evidence="1 2">
    <name type="scientific">Gigaspora margarita</name>
    <dbReference type="NCBI Taxonomy" id="4874"/>
    <lineage>
        <taxon>Eukaryota</taxon>
        <taxon>Fungi</taxon>
        <taxon>Fungi incertae sedis</taxon>
        <taxon>Mucoromycota</taxon>
        <taxon>Glomeromycotina</taxon>
        <taxon>Glomeromycetes</taxon>
        <taxon>Diversisporales</taxon>
        <taxon>Gigasporaceae</taxon>
        <taxon>Gigaspora</taxon>
    </lineage>
</organism>
<dbReference type="Proteomes" id="UP000789901">
    <property type="component" value="Unassembled WGS sequence"/>
</dbReference>
<reference evidence="1 2" key="1">
    <citation type="submission" date="2021-06" db="EMBL/GenBank/DDBJ databases">
        <authorList>
            <person name="Kallberg Y."/>
            <person name="Tangrot J."/>
            <person name="Rosling A."/>
        </authorList>
    </citation>
    <scope>NUCLEOTIDE SEQUENCE [LARGE SCALE GENOMIC DNA]</scope>
    <source>
        <strain evidence="1 2">120-4 pot B 10/14</strain>
    </source>
</reference>
<comment type="caution">
    <text evidence="1">The sequence shown here is derived from an EMBL/GenBank/DDBJ whole genome shotgun (WGS) entry which is preliminary data.</text>
</comment>
<protein>
    <submittedName>
        <fullName evidence="1">9148_t:CDS:1</fullName>
    </submittedName>
</protein>
<proteinExistence type="predicted"/>
<evidence type="ECO:0000313" key="2">
    <source>
        <dbReference type="Proteomes" id="UP000789901"/>
    </source>
</evidence>
<dbReference type="EMBL" id="CAJVQB010000335">
    <property type="protein sequence ID" value="CAG8482639.1"/>
    <property type="molecule type" value="Genomic_DNA"/>
</dbReference>
<evidence type="ECO:0000313" key="1">
    <source>
        <dbReference type="EMBL" id="CAG8482639.1"/>
    </source>
</evidence>
<gene>
    <name evidence="1" type="ORF">GMARGA_LOCUS1319</name>
</gene>
<keyword evidence="2" id="KW-1185">Reference proteome</keyword>
<accession>A0ABN7U107</accession>